<reference evidence="1" key="1">
    <citation type="submission" date="2023-03" db="EMBL/GenBank/DDBJ databases">
        <title>Massive genome expansion in bonnet fungi (Mycena s.s.) driven by repeated elements and novel gene families across ecological guilds.</title>
        <authorList>
            <consortium name="Lawrence Berkeley National Laboratory"/>
            <person name="Harder C.B."/>
            <person name="Miyauchi S."/>
            <person name="Viragh M."/>
            <person name="Kuo A."/>
            <person name="Thoen E."/>
            <person name="Andreopoulos B."/>
            <person name="Lu D."/>
            <person name="Skrede I."/>
            <person name="Drula E."/>
            <person name="Henrissat B."/>
            <person name="Morin E."/>
            <person name="Kohler A."/>
            <person name="Barry K."/>
            <person name="LaButti K."/>
            <person name="Morin E."/>
            <person name="Salamov A."/>
            <person name="Lipzen A."/>
            <person name="Mereny Z."/>
            <person name="Hegedus B."/>
            <person name="Baldrian P."/>
            <person name="Stursova M."/>
            <person name="Weitz H."/>
            <person name="Taylor A."/>
            <person name="Grigoriev I.V."/>
            <person name="Nagy L.G."/>
            <person name="Martin F."/>
            <person name="Kauserud H."/>
        </authorList>
    </citation>
    <scope>NUCLEOTIDE SEQUENCE</scope>
    <source>
        <strain evidence="1">CBHHK067</strain>
    </source>
</reference>
<protein>
    <submittedName>
        <fullName evidence="1">Uncharacterized protein</fullName>
    </submittedName>
</protein>
<organism evidence="1 2">
    <name type="scientific">Mycena rosella</name>
    <name type="common">Pink bonnet</name>
    <name type="synonym">Agaricus rosellus</name>
    <dbReference type="NCBI Taxonomy" id="1033263"/>
    <lineage>
        <taxon>Eukaryota</taxon>
        <taxon>Fungi</taxon>
        <taxon>Dikarya</taxon>
        <taxon>Basidiomycota</taxon>
        <taxon>Agaricomycotina</taxon>
        <taxon>Agaricomycetes</taxon>
        <taxon>Agaricomycetidae</taxon>
        <taxon>Agaricales</taxon>
        <taxon>Marasmiineae</taxon>
        <taxon>Mycenaceae</taxon>
        <taxon>Mycena</taxon>
    </lineage>
</organism>
<accession>A0AAD7D951</accession>
<dbReference type="InterPro" id="IPR009091">
    <property type="entry name" value="RCC1/BLIP-II"/>
</dbReference>
<dbReference type="AlphaFoldDB" id="A0AAD7D951"/>
<evidence type="ECO:0000313" key="2">
    <source>
        <dbReference type="Proteomes" id="UP001221757"/>
    </source>
</evidence>
<dbReference type="SUPFAM" id="SSF50985">
    <property type="entry name" value="RCC1/BLIP-II"/>
    <property type="match status" value="1"/>
</dbReference>
<name>A0AAD7D951_MYCRO</name>
<proteinExistence type="predicted"/>
<dbReference type="Gene3D" id="2.130.10.30">
    <property type="entry name" value="Regulator of chromosome condensation 1/beta-lactamase-inhibitor protein II"/>
    <property type="match status" value="1"/>
</dbReference>
<dbReference type="EMBL" id="JARKIE010000101">
    <property type="protein sequence ID" value="KAJ7685906.1"/>
    <property type="molecule type" value="Genomic_DNA"/>
</dbReference>
<sequence length="126" mass="13873">MKGGVEETYTLTIMHATQEVGTKHPVNSSILVTYLPDCHSGGRTGHFGKIPICATPCGGHHVLVLACGRTVYAWGNDTSWKFVRRILERRKGNSLKREVLPLYNIVAIFVDTHKLFAVNRASAVLA</sequence>
<dbReference type="Proteomes" id="UP001221757">
    <property type="component" value="Unassembled WGS sequence"/>
</dbReference>
<gene>
    <name evidence="1" type="ORF">B0H17DRAFT_1204600</name>
</gene>
<evidence type="ECO:0000313" key="1">
    <source>
        <dbReference type="EMBL" id="KAJ7685906.1"/>
    </source>
</evidence>
<keyword evidence="2" id="KW-1185">Reference proteome</keyword>
<comment type="caution">
    <text evidence="1">The sequence shown here is derived from an EMBL/GenBank/DDBJ whole genome shotgun (WGS) entry which is preliminary data.</text>
</comment>